<feature type="binding site" evidence="7">
    <location>
        <position position="70"/>
    </location>
    <ligand>
        <name>Mg(2+)</name>
        <dbReference type="ChEBI" id="CHEBI:18420"/>
        <label>1</label>
    </ligand>
</feature>
<dbReference type="GeneID" id="93023509"/>
<organism evidence="8 9">
    <name type="scientific">Chryseobacterium gleum</name>
    <name type="common">Flavobacterium gleum</name>
    <dbReference type="NCBI Taxonomy" id="250"/>
    <lineage>
        <taxon>Bacteria</taxon>
        <taxon>Pseudomonadati</taxon>
        <taxon>Bacteroidota</taxon>
        <taxon>Flavobacteriia</taxon>
        <taxon>Flavobacteriales</taxon>
        <taxon>Weeksellaceae</taxon>
        <taxon>Chryseobacterium group</taxon>
        <taxon>Chryseobacterium</taxon>
    </lineage>
</organism>
<evidence type="ECO:0000313" key="8">
    <source>
        <dbReference type="EMBL" id="VEE11053.1"/>
    </source>
</evidence>
<dbReference type="Gene3D" id="3.90.80.10">
    <property type="entry name" value="Inorganic pyrophosphatase"/>
    <property type="match status" value="1"/>
</dbReference>
<proteinExistence type="inferred from homology"/>
<feature type="binding site" evidence="7">
    <location>
        <position position="60"/>
    </location>
    <ligand>
        <name>substrate</name>
    </ligand>
</feature>
<feature type="binding site" evidence="7">
    <location>
        <position position="48"/>
    </location>
    <ligand>
        <name>substrate</name>
    </ligand>
</feature>
<dbReference type="PANTHER" id="PTHR10286">
    <property type="entry name" value="INORGANIC PYROPHOSPHATASE"/>
    <property type="match status" value="1"/>
</dbReference>
<feature type="binding site" evidence="7">
    <location>
        <position position="34"/>
    </location>
    <ligand>
        <name>substrate</name>
    </ligand>
</feature>
<dbReference type="STRING" id="525257.HMPREF0204_15208"/>
<dbReference type="AlphaFoldDB" id="A0A3S4MG13"/>
<dbReference type="Proteomes" id="UP000279227">
    <property type="component" value="Chromosome"/>
</dbReference>
<accession>A0A3S4MG13</accession>
<dbReference type="OrthoDB" id="5187599at2"/>
<dbReference type="RefSeq" id="WP_002981536.1">
    <property type="nucleotide sequence ID" value="NZ_CP068486.1"/>
</dbReference>
<keyword evidence="3 7" id="KW-0479">Metal-binding</keyword>
<dbReference type="InterPro" id="IPR008162">
    <property type="entry name" value="Pyrophosphatase"/>
</dbReference>
<evidence type="ECO:0000313" key="9">
    <source>
        <dbReference type="Proteomes" id="UP000279227"/>
    </source>
</evidence>
<dbReference type="GO" id="GO:0004427">
    <property type="term" value="F:inorganic diphosphate phosphatase activity"/>
    <property type="evidence" value="ECO:0007669"/>
    <property type="project" value="UniProtKB-UniRule"/>
</dbReference>
<dbReference type="GO" id="GO:0006796">
    <property type="term" value="P:phosphate-containing compound metabolic process"/>
    <property type="evidence" value="ECO:0007669"/>
    <property type="project" value="InterPro"/>
</dbReference>
<dbReference type="Pfam" id="PF00719">
    <property type="entry name" value="Pyrophosphatase"/>
    <property type="match status" value="1"/>
</dbReference>
<dbReference type="HAMAP" id="MF_00209">
    <property type="entry name" value="Inorganic_PPase"/>
    <property type="match status" value="1"/>
</dbReference>
<comment type="subcellular location">
    <subcellularLocation>
        <location evidence="7">Cytoplasm</location>
    </subcellularLocation>
</comment>
<protein>
    <recommendedName>
        <fullName evidence="7">Inorganic pyrophosphatase</fullName>
        <ecNumber evidence="7">3.6.1.1</ecNumber>
    </recommendedName>
    <alternativeName>
        <fullName evidence="7">Pyrophosphate phospho-hydrolase</fullName>
        <shortName evidence="7">PPase</shortName>
    </alternativeName>
</protein>
<evidence type="ECO:0000256" key="1">
    <source>
        <dbReference type="ARBA" id="ARBA00001946"/>
    </source>
</evidence>
<evidence type="ECO:0000256" key="2">
    <source>
        <dbReference type="ARBA" id="ARBA00022490"/>
    </source>
</evidence>
<gene>
    <name evidence="8" type="primary">ppa_2</name>
    <name evidence="7" type="synonym">ppa</name>
    <name evidence="8" type="ORF">NCTC11432_04596</name>
</gene>
<comment type="catalytic activity">
    <reaction evidence="6 7">
        <text>diphosphate + H2O = 2 phosphate + H(+)</text>
        <dbReference type="Rhea" id="RHEA:24576"/>
        <dbReference type="ChEBI" id="CHEBI:15377"/>
        <dbReference type="ChEBI" id="CHEBI:15378"/>
        <dbReference type="ChEBI" id="CHEBI:33019"/>
        <dbReference type="ChEBI" id="CHEBI:43474"/>
        <dbReference type="EC" id="3.6.1.1"/>
    </reaction>
</comment>
<evidence type="ECO:0000256" key="4">
    <source>
        <dbReference type="ARBA" id="ARBA00022801"/>
    </source>
</evidence>
<dbReference type="FunFam" id="3.90.80.10:FF:000003">
    <property type="entry name" value="Inorganic pyrophosphatase"/>
    <property type="match status" value="1"/>
</dbReference>
<name>A0A3S4MG13_CHRGE</name>
<comment type="cofactor">
    <cofactor evidence="1 7">
        <name>Mg(2+)</name>
        <dbReference type="ChEBI" id="CHEBI:18420"/>
    </cofactor>
</comment>
<keyword evidence="5 7" id="KW-0460">Magnesium</keyword>
<feature type="binding site" evidence="7">
    <location>
        <position position="107"/>
    </location>
    <ligand>
        <name>Mg(2+)</name>
        <dbReference type="ChEBI" id="CHEBI:18420"/>
        <label>1</label>
    </ligand>
</feature>
<dbReference type="GO" id="GO:0000287">
    <property type="term" value="F:magnesium ion binding"/>
    <property type="evidence" value="ECO:0007669"/>
    <property type="project" value="UniProtKB-UniRule"/>
</dbReference>
<evidence type="ECO:0000256" key="6">
    <source>
        <dbReference type="ARBA" id="ARBA00047820"/>
    </source>
</evidence>
<keyword evidence="4 7" id="KW-0378">Hydrolase</keyword>
<dbReference type="EMBL" id="LR134289">
    <property type="protein sequence ID" value="VEE11053.1"/>
    <property type="molecule type" value="Genomic_DNA"/>
</dbReference>
<feature type="binding site" evidence="7">
    <location>
        <position position="75"/>
    </location>
    <ligand>
        <name>Mg(2+)</name>
        <dbReference type="ChEBI" id="CHEBI:18420"/>
        <label>2</label>
    </ligand>
</feature>
<evidence type="ECO:0000256" key="5">
    <source>
        <dbReference type="ARBA" id="ARBA00022842"/>
    </source>
</evidence>
<feature type="binding site" evidence="7">
    <location>
        <position position="75"/>
    </location>
    <ligand>
        <name>Mg(2+)</name>
        <dbReference type="ChEBI" id="CHEBI:18420"/>
        <label>1</label>
    </ligand>
</feature>
<dbReference type="InterPro" id="IPR036649">
    <property type="entry name" value="Pyrophosphatase_sf"/>
</dbReference>
<evidence type="ECO:0000256" key="7">
    <source>
        <dbReference type="HAMAP-Rule" id="MF_00209"/>
    </source>
</evidence>
<dbReference type="CDD" id="cd00412">
    <property type="entry name" value="pyrophosphatase"/>
    <property type="match status" value="1"/>
</dbReference>
<feature type="binding site" evidence="7">
    <location>
        <position position="144"/>
    </location>
    <ligand>
        <name>substrate</name>
    </ligand>
</feature>
<reference evidence="8 9" key="1">
    <citation type="submission" date="2018-12" db="EMBL/GenBank/DDBJ databases">
        <authorList>
            <consortium name="Pathogen Informatics"/>
        </authorList>
    </citation>
    <scope>NUCLEOTIDE SEQUENCE [LARGE SCALE GENOMIC DNA]</scope>
    <source>
        <strain evidence="8 9">NCTC11432</strain>
    </source>
</reference>
<sequence>MIGTQHPWHDLSPGENLPFEVTAVIEIPAGSRTKYELDKPSGLIKVDRVLFSSIHYPANYGLIPHTYYTDHDPLDILVICTENLVPLTIVQSRVIGMMEMIDGGVQDNKIIAVASHDISLKHIENIEDLPPHTLHEIKNFFEDYKKLENKKVEVLGFSNRESAYNCINDSLISYTTEIVPQLKSK</sequence>
<evidence type="ECO:0000256" key="3">
    <source>
        <dbReference type="ARBA" id="ARBA00022723"/>
    </source>
</evidence>
<dbReference type="EC" id="3.6.1.1" evidence="7"/>
<dbReference type="GO" id="GO:0005737">
    <property type="term" value="C:cytoplasm"/>
    <property type="evidence" value="ECO:0007669"/>
    <property type="project" value="UniProtKB-SubCell"/>
</dbReference>
<comment type="subunit">
    <text evidence="7">Homohexamer.</text>
</comment>
<dbReference type="KEGG" id="cgle:NCTC11432_04596"/>
<dbReference type="SUPFAM" id="SSF50324">
    <property type="entry name" value="Inorganic pyrophosphatase"/>
    <property type="match status" value="1"/>
</dbReference>
<comment type="similarity">
    <text evidence="7">Belongs to the PPase family.</text>
</comment>
<comment type="function">
    <text evidence="7">Catalyzes the hydrolysis of inorganic pyrophosphate (PPi) forming two phosphate ions.</text>
</comment>
<keyword evidence="2 7" id="KW-0963">Cytoplasm</keyword>